<evidence type="ECO:0000256" key="1">
    <source>
        <dbReference type="ARBA" id="ARBA00022553"/>
    </source>
</evidence>
<keyword evidence="1 5" id="KW-0597">Phosphoprotein</keyword>
<evidence type="ECO:0000256" key="5">
    <source>
        <dbReference type="PROSITE-ProRule" id="PRU00169"/>
    </source>
</evidence>
<dbReference type="PROSITE" id="PS50043">
    <property type="entry name" value="HTH_LUXR_2"/>
    <property type="match status" value="1"/>
</dbReference>
<dbReference type="Gene3D" id="3.40.50.2300">
    <property type="match status" value="1"/>
</dbReference>
<dbReference type="Pfam" id="PF00196">
    <property type="entry name" value="GerE"/>
    <property type="match status" value="1"/>
</dbReference>
<dbReference type="CDD" id="cd06170">
    <property type="entry name" value="LuxR_C_like"/>
    <property type="match status" value="1"/>
</dbReference>
<dbReference type="InterPro" id="IPR001789">
    <property type="entry name" value="Sig_transdc_resp-reg_receiver"/>
</dbReference>
<dbReference type="SUPFAM" id="SSF52172">
    <property type="entry name" value="CheY-like"/>
    <property type="match status" value="1"/>
</dbReference>
<dbReference type="PANTHER" id="PTHR43214:SF41">
    <property type="entry name" value="NITRATE_NITRITE RESPONSE REGULATOR PROTEIN NARP"/>
    <property type="match status" value="1"/>
</dbReference>
<sequence>MNITRARPPIRLLIADDHPMVREGLKVSLESEHFIEVIADVSNGQQALEQAALLGPDVVLLDISMPVMGGLEACESFRQRLPEIRLLIVTMHDNREYILKAVQAGAAGYVLKDVPTEELLLAVQTVFQGGTYFSSSVAKTLFSEFGTAPARLSAGSHGQQALSPRETDVLALLTEGMGNKEIASQLSISVRTVEAHRLKIKQKLGINNSAGLIRYALDHGIGKPV</sequence>
<evidence type="ECO:0000313" key="9">
    <source>
        <dbReference type="Proteomes" id="UP001620597"/>
    </source>
</evidence>
<dbReference type="EMBL" id="JBBKTX010000006">
    <property type="protein sequence ID" value="MFK4752040.1"/>
    <property type="molecule type" value="Genomic_DNA"/>
</dbReference>
<name>A0ABW8NGI1_9GAMM</name>
<dbReference type="PROSITE" id="PS50110">
    <property type="entry name" value="RESPONSE_REGULATORY"/>
    <property type="match status" value="1"/>
</dbReference>
<evidence type="ECO:0000256" key="3">
    <source>
        <dbReference type="ARBA" id="ARBA00023125"/>
    </source>
</evidence>
<dbReference type="SMART" id="SM00448">
    <property type="entry name" value="REC"/>
    <property type="match status" value="1"/>
</dbReference>
<dbReference type="CDD" id="cd17535">
    <property type="entry name" value="REC_NarL-like"/>
    <property type="match status" value="1"/>
</dbReference>
<comment type="caution">
    <text evidence="8">The sequence shown here is derived from an EMBL/GenBank/DDBJ whole genome shotgun (WGS) entry which is preliminary data.</text>
</comment>
<protein>
    <submittedName>
        <fullName evidence="8">Response regulator transcription factor</fullName>
    </submittedName>
</protein>
<dbReference type="InterPro" id="IPR058245">
    <property type="entry name" value="NreC/VraR/RcsB-like_REC"/>
</dbReference>
<accession>A0ABW8NGI1</accession>
<proteinExistence type="predicted"/>
<keyword evidence="9" id="KW-1185">Reference proteome</keyword>
<feature type="modified residue" description="4-aspartylphosphate" evidence="5">
    <location>
        <position position="62"/>
    </location>
</feature>
<evidence type="ECO:0000313" key="8">
    <source>
        <dbReference type="EMBL" id="MFK4752040.1"/>
    </source>
</evidence>
<evidence type="ECO:0000259" key="7">
    <source>
        <dbReference type="PROSITE" id="PS50110"/>
    </source>
</evidence>
<gene>
    <name evidence="8" type="ORF">WG929_06435</name>
</gene>
<organism evidence="8 9">
    <name type="scientific">Oceanobacter antarcticus</name>
    <dbReference type="NCBI Taxonomy" id="3133425"/>
    <lineage>
        <taxon>Bacteria</taxon>
        <taxon>Pseudomonadati</taxon>
        <taxon>Pseudomonadota</taxon>
        <taxon>Gammaproteobacteria</taxon>
        <taxon>Oceanospirillales</taxon>
        <taxon>Oceanospirillaceae</taxon>
        <taxon>Oceanobacter</taxon>
    </lineage>
</organism>
<dbReference type="PRINTS" id="PR00038">
    <property type="entry name" value="HTHLUXR"/>
</dbReference>
<feature type="domain" description="HTH luxR-type" evidence="6">
    <location>
        <begin position="155"/>
        <end position="220"/>
    </location>
</feature>
<dbReference type="Pfam" id="PF00072">
    <property type="entry name" value="Response_reg"/>
    <property type="match status" value="1"/>
</dbReference>
<evidence type="ECO:0000259" key="6">
    <source>
        <dbReference type="PROSITE" id="PS50043"/>
    </source>
</evidence>
<keyword evidence="2" id="KW-0805">Transcription regulation</keyword>
<dbReference type="InterPro" id="IPR039420">
    <property type="entry name" value="WalR-like"/>
</dbReference>
<reference evidence="8 9" key="1">
    <citation type="submission" date="2024-03" db="EMBL/GenBank/DDBJ databases">
        <title>High-quality draft genome sequence of Oceanobacter sp. wDCs-4.</title>
        <authorList>
            <person name="Dong C."/>
        </authorList>
    </citation>
    <scope>NUCLEOTIDE SEQUENCE [LARGE SCALE GENOMIC DNA]</scope>
    <source>
        <strain evidence="9">wDCs-4</strain>
    </source>
</reference>
<dbReference type="InterPro" id="IPR011006">
    <property type="entry name" value="CheY-like_superfamily"/>
</dbReference>
<dbReference type="PANTHER" id="PTHR43214">
    <property type="entry name" value="TWO-COMPONENT RESPONSE REGULATOR"/>
    <property type="match status" value="1"/>
</dbReference>
<feature type="domain" description="Response regulatory" evidence="7">
    <location>
        <begin position="11"/>
        <end position="127"/>
    </location>
</feature>
<keyword evidence="4" id="KW-0804">Transcription</keyword>
<evidence type="ECO:0000256" key="4">
    <source>
        <dbReference type="ARBA" id="ARBA00023163"/>
    </source>
</evidence>
<keyword evidence="3" id="KW-0238">DNA-binding</keyword>
<dbReference type="Proteomes" id="UP001620597">
    <property type="component" value="Unassembled WGS sequence"/>
</dbReference>
<dbReference type="InterPro" id="IPR016032">
    <property type="entry name" value="Sig_transdc_resp-reg_C-effctor"/>
</dbReference>
<evidence type="ECO:0000256" key="2">
    <source>
        <dbReference type="ARBA" id="ARBA00023015"/>
    </source>
</evidence>
<dbReference type="InterPro" id="IPR000792">
    <property type="entry name" value="Tscrpt_reg_LuxR_C"/>
</dbReference>
<dbReference type="RefSeq" id="WP_416205379.1">
    <property type="nucleotide sequence ID" value="NZ_JBBKTX010000006.1"/>
</dbReference>
<dbReference type="SMART" id="SM00421">
    <property type="entry name" value="HTH_LUXR"/>
    <property type="match status" value="1"/>
</dbReference>
<dbReference type="SUPFAM" id="SSF46894">
    <property type="entry name" value="C-terminal effector domain of the bipartite response regulators"/>
    <property type="match status" value="1"/>
</dbReference>